<feature type="compositionally biased region" description="Low complexity" evidence="1">
    <location>
        <begin position="517"/>
        <end position="527"/>
    </location>
</feature>
<feature type="compositionally biased region" description="Basic residues" evidence="1">
    <location>
        <begin position="1085"/>
        <end position="1095"/>
    </location>
</feature>
<dbReference type="Proteomes" id="UP000041254">
    <property type="component" value="Unassembled WGS sequence"/>
</dbReference>
<organism evidence="4 5">
    <name type="scientific">Vitrella brassicaformis (strain CCMP3155)</name>
    <dbReference type="NCBI Taxonomy" id="1169540"/>
    <lineage>
        <taxon>Eukaryota</taxon>
        <taxon>Sar</taxon>
        <taxon>Alveolata</taxon>
        <taxon>Colpodellida</taxon>
        <taxon>Vitrellaceae</taxon>
        <taxon>Vitrella</taxon>
    </lineage>
</organism>
<dbReference type="Gene3D" id="1.10.390.10">
    <property type="entry name" value="Neutral Protease Domain 2"/>
    <property type="match status" value="2"/>
</dbReference>
<dbReference type="VEuPathDB" id="CryptoDB:Vbra_6258"/>
<feature type="domain" description="Peptidase M1 membrane alanine aminopeptidase" evidence="2">
    <location>
        <begin position="378"/>
        <end position="492"/>
    </location>
</feature>
<keyword evidence="5" id="KW-1185">Reference proteome</keyword>
<evidence type="ECO:0000313" key="5">
    <source>
        <dbReference type="Proteomes" id="UP000041254"/>
    </source>
</evidence>
<dbReference type="GO" id="GO:0005615">
    <property type="term" value="C:extracellular space"/>
    <property type="evidence" value="ECO:0007669"/>
    <property type="project" value="TreeGrafter"/>
</dbReference>
<evidence type="ECO:0000313" key="4">
    <source>
        <dbReference type="EMBL" id="CEM28885.1"/>
    </source>
</evidence>
<dbReference type="STRING" id="1169540.A0A0G4GGX3"/>
<dbReference type="GO" id="GO:0008270">
    <property type="term" value="F:zinc ion binding"/>
    <property type="evidence" value="ECO:0007669"/>
    <property type="project" value="InterPro"/>
</dbReference>
<dbReference type="GO" id="GO:0005737">
    <property type="term" value="C:cytoplasm"/>
    <property type="evidence" value="ECO:0007669"/>
    <property type="project" value="TreeGrafter"/>
</dbReference>
<sequence>MIPPNPDVGRMPLPGSGVFRTLVAAGTAVGVGLYAMRRVYKSVQQFLRRVRAPVLSTRVDPEVDAEDALRQKEASFRTLVVQEVAYDIVLWMKEGCRYAGEANISFTHRCPTQGIFLDFSGGAITCLCVNGRLIGSDGVAIPSGIGDVKLVESGHAVWAAHRLQISGSLLKEHNEVVVVFASDYDRTGAGLHQIIEESEQQVFEYYCANPGVFETHRIFPCFDQPDLRAQLRLSVIAPSQWTVITNMPPLEVSADALQTARRERMSAPASRSSRGARAYAHTSASGGVSGLVRSMSGDLLADEMEGETQRCPTIFDDVPKSGCKLWRFGATPPISLSGFVFAVGPFLKVVNKTEGGLPVALYCRQSQLRYLDHADLFELISRGLRFFEQYFDTPYPFQKYDQVFVPQEALMATGGTCSPRAGATMLVESLMLGAPTPEASSVEEAKLFRARVILENIVWVWLGGMVSVSWWSEEWLPEAFSSYAAALALSDPKMERTALGVKSILSASPQQQPFAHSPPTSLAAAPASLPPSSLPPPSAYALNEVKRVPSMCSTWTFSNPTPRTLPSPSGAARPHHGGCSALLEPHADRGESSGWRPHVGGGGGGGESQTPKAAAASGAGAGGGGGECVETEATLSWVVFHRDLKAWAYSQDQKVTAHALYSMVRDTHDLLREPAISRGKGAAVFKQLVCLLGQEPFRLGLALFFARFRFQSVTIKQFFQVLQEGCVRMSTTPEPSLHPAAAAAATATATAAAAADGASQPPPAGAPGAPAAPSVSGGSGVGDLSYGRCHHEVLRAQSTWMKVWLGKPGINTIRPRWVCGPAASEMDGRDTRVLSLLQLQQTAPVKQPTMRPHRLRVDLFYPSETEAGKVDAYGVWVDVTDELTNVPSVVGLPPPLGVLCNAGDYAYVKGLLDEQTLEFVSERLQHIQSVLSRQLIWRSLWEMVRDRQLSSLRFLELVLANWGVEPNLCLLEGLASNVLAALHYFIPEPFFMEVAGRLSDATRELTEKAQQQQQNQTFIDFWLRLWCHTSYDLAHLRPLLALMDSDTPPSTTTHLQPPQPVAQPPPAAASTQAAQPPAAPETTHSHSHSHNHPHPQLHLDQALRWKVLEHFCALTTEADEGSESSLEDGGPLVREREERLRREGERDPPTTPTGAIGHAKCYAAIPDAKQKNQISTLNLHDISASMASFHQRHPCQRHLLAPYVKLFFKEVRRVFRCKHPHLALQFWEQLFPLHRVANSSRTLARTLRLIEALGEVITDEKLLRRVALDGYDELLRAHACREMCWVQSGTASLPQEEQGGDLSDLEDTD</sequence>
<feature type="region of interest" description="Disordered" evidence="1">
    <location>
        <begin position="753"/>
        <end position="777"/>
    </location>
</feature>
<feature type="region of interest" description="Disordered" evidence="1">
    <location>
        <begin position="1118"/>
        <end position="1158"/>
    </location>
</feature>
<dbReference type="Pfam" id="PF01433">
    <property type="entry name" value="Peptidase_M1"/>
    <property type="match status" value="1"/>
</dbReference>
<evidence type="ECO:0008006" key="6">
    <source>
        <dbReference type="Google" id="ProtNLM"/>
    </source>
</evidence>
<protein>
    <recommendedName>
        <fullName evidence="6">Transcription initiation factor TFIID subunit 2</fullName>
    </recommendedName>
</protein>
<feature type="compositionally biased region" description="Low complexity" evidence="1">
    <location>
        <begin position="766"/>
        <end position="776"/>
    </location>
</feature>
<gene>
    <name evidence="4" type="ORF">Vbra_6258</name>
</gene>
<dbReference type="InterPro" id="IPR027268">
    <property type="entry name" value="Peptidase_M4/M1_CTD_sf"/>
</dbReference>
<reference evidence="4 5" key="1">
    <citation type="submission" date="2014-11" db="EMBL/GenBank/DDBJ databases">
        <authorList>
            <person name="Zhu J."/>
            <person name="Qi W."/>
            <person name="Song R."/>
        </authorList>
    </citation>
    <scope>NUCLEOTIDE SEQUENCE [LARGE SCALE GENOMIC DNA]</scope>
</reference>
<feature type="compositionally biased region" description="Pro residues" evidence="1">
    <location>
        <begin position="1057"/>
        <end position="1067"/>
    </location>
</feature>
<feature type="domain" description="Aminopeptidase N-like N-terminal" evidence="3">
    <location>
        <begin position="171"/>
        <end position="253"/>
    </location>
</feature>
<dbReference type="Pfam" id="PF17900">
    <property type="entry name" value="Peptidase_M1_N"/>
    <property type="match status" value="1"/>
</dbReference>
<feature type="compositionally biased region" description="Basic and acidic residues" evidence="1">
    <location>
        <begin position="1133"/>
        <end position="1148"/>
    </location>
</feature>
<dbReference type="EMBL" id="CDMY01000664">
    <property type="protein sequence ID" value="CEM28885.1"/>
    <property type="molecule type" value="Genomic_DNA"/>
</dbReference>
<feature type="region of interest" description="Disordered" evidence="1">
    <location>
        <begin position="510"/>
        <end position="535"/>
    </location>
</feature>
<dbReference type="PANTHER" id="PTHR11533">
    <property type="entry name" value="PROTEASE M1 ZINC METALLOPROTEASE"/>
    <property type="match status" value="1"/>
</dbReference>
<accession>A0A0G4GGX3</accession>
<dbReference type="GO" id="GO:0070006">
    <property type="term" value="F:metalloaminopeptidase activity"/>
    <property type="evidence" value="ECO:0007669"/>
    <property type="project" value="TreeGrafter"/>
</dbReference>
<dbReference type="InterPro" id="IPR045357">
    <property type="entry name" value="Aminopeptidase_N-like_N"/>
</dbReference>
<dbReference type="SUPFAM" id="SSF55486">
    <property type="entry name" value="Metalloproteases ('zincins'), catalytic domain"/>
    <property type="match status" value="2"/>
</dbReference>
<dbReference type="InterPro" id="IPR050344">
    <property type="entry name" value="Peptidase_M1_aminopeptidases"/>
</dbReference>
<dbReference type="GO" id="GO:0043171">
    <property type="term" value="P:peptide catabolic process"/>
    <property type="evidence" value="ECO:0007669"/>
    <property type="project" value="TreeGrafter"/>
</dbReference>
<dbReference type="PANTHER" id="PTHR11533:SF299">
    <property type="entry name" value="AMINOPEPTIDASE"/>
    <property type="match status" value="1"/>
</dbReference>
<dbReference type="InterPro" id="IPR042097">
    <property type="entry name" value="Aminopeptidase_N-like_N_sf"/>
</dbReference>
<feature type="region of interest" description="Disordered" evidence="1">
    <location>
        <begin position="261"/>
        <end position="281"/>
    </location>
</feature>
<dbReference type="SUPFAM" id="SSF63737">
    <property type="entry name" value="Leukotriene A4 hydrolase N-terminal domain"/>
    <property type="match status" value="1"/>
</dbReference>
<dbReference type="GO" id="GO:0042277">
    <property type="term" value="F:peptide binding"/>
    <property type="evidence" value="ECO:0007669"/>
    <property type="project" value="TreeGrafter"/>
</dbReference>
<dbReference type="Gene3D" id="2.60.40.1730">
    <property type="entry name" value="tricorn interacting facor f3 domain"/>
    <property type="match status" value="1"/>
</dbReference>
<proteinExistence type="predicted"/>
<feature type="region of interest" description="Disordered" evidence="1">
    <location>
        <begin position="1047"/>
        <end position="1097"/>
    </location>
</feature>
<dbReference type="GO" id="GO:0016020">
    <property type="term" value="C:membrane"/>
    <property type="evidence" value="ECO:0007669"/>
    <property type="project" value="TreeGrafter"/>
</dbReference>
<dbReference type="OrthoDB" id="10031169at2759"/>
<dbReference type="InParanoid" id="A0A0G4GGX3"/>
<name>A0A0G4GGX3_VITBC</name>
<dbReference type="GO" id="GO:0006508">
    <property type="term" value="P:proteolysis"/>
    <property type="evidence" value="ECO:0007669"/>
    <property type="project" value="TreeGrafter"/>
</dbReference>
<feature type="compositionally biased region" description="Low complexity" evidence="1">
    <location>
        <begin position="266"/>
        <end position="280"/>
    </location>
</feature>
<evidence type="ECO:0000256" key="1">
    <source>
        <dbReference type="SAM" id="MobiDB-lite"/>
    </source>
</evidence>
<evidence type="ECO:0000259" key="2">
    <source>
        <dbReference type="Pfam" id="PF01433"/>
    </source>
</evidence>
<feature type="region of interest" description="Disordered" evidence="1">
    <location>
        <begin position="559"/>
        <end position="625"/>
    </location>
</feature>
<evidence type="ECO:0000259" key="3">
    <source>
        <dbReference type="Pfam" id="PF17900"/>
    </source>
</evidence>
<dbReference type="InterPro" id="IPR014782">
    <property type="entry name" value="Peptidase_M1_dom"/>
</dbReference>